<dbReference type="EMBL" id="JBHULE010000018">
    <property type="protein sequence ID" value="MFD2562669.1"/>
    <property type="molecule type" value="Genomic_DNA"/>
</dbReference>
<dbReference type="Proteomes" id="UP001597319">
    <property type="component" value="Unassembled WGS sequence"/>
</dbReference>
<sequence>MTKEMKYFINIVVKLLQAKLALLSNLLLLLLICLLISSCGSPKNNAISFVDTKKDTTKISSFKKTDSDSVSIKELIKILQEDYKNIDNKSLNNRYLSDTIYGDCIFHKLELEELYERGDIFLLKKKIVSKKVFTQDLMNVLRSYDTVIMENKLLVIPVNTKGEEIESTTLYKFKIDNNHMELKSVNCIG</sequence>
<organism evidence="1 2">
    <name type="scientific">Aquimarina rubra</name>
    <dbReference type="NCBI Taxonomy" id="1920033"/>
    <lineage>
        <taxon>Bacteria</taxon>
        <taxon>Pseudomonadati</taxon>
        <taxon>Bacteroidota</taxon>
        <taxon>Flavobacteriia</taxon>
        <taxon>Flavobacteriales</taxon>
        <taxon>Flavobacteriaceae</taxon>
        <taxon>Aquimarina</taxon>
    </lineage>
</organism>
<accession>A0ABW5LEZ7</accession>
<name>A0ABW5LEZ7_9FLAO</name>
<gene>
    <name evidence="1" type="ORF">ACFSR1_08295</name>
</gene>
<evidence type="ECO:0008006" key="3">
    <source>
        <dbReference type="Google" id="ProtNLM"/>
    </source>
</evidence>
<keyword evidence="2" id="KW-1185">Reference proteome</keyword>
<evidence type="ECO:0000313" key="1">
    <source>
        <dbReference type="EMBL" id="MFD2562669.1"/>
    </source>
</evidence>
<dbReference type="RefSeq" id="WP_378291462.1">
    <property type="nucleotide sequence ID" value="NZ_JBHULE010000018.1"/>
</dbReference>
<comment type="caution">
    <text evidence="1">The sequence shown here is derived from an EMBL/GenBank/DDBJ whole genome shotgun (WGS) entry which is preliminary data.</text>
</comment>
<protein>
    <recommendedName>
        <fullName evidence="3">DUF4440 domain-containing protein</fullName>
    </recommendedName>
</protein>
<proteinExistence type="predicted"/>
<reference evidence="2" key="1">
    <citation type="journal article" date="2019" name="Int. J. Syst. Evol. Microbiol.">
        <title>The Global Catalogue of Microorganisms (GCM) 10K type strain sequencing project: providing services to taxonomists for standard genome sequencing and annotation.</title>
        <authorList>
            <consortium name="The Broad Institute Genomics Platform"/>
            <consortium name="The Broad Institute Genome Sequencing Center for Infectious Disease"/>
            <person name="Wu L."/>
            <person name="Ma J."/>
        </authorList>
    </citation>
    <scope>NUCLEOTIDE SEQUENCE [LARGE SCALE GENOMIC DNA]</scope>
    <source>
        <strain evidence="2">KCTC 52274</strain>
    </source>
</reference>
<evidence type="ECO:0000313" key="2">
    <source>
        <dbReference type="Proteomes" id="UP001597319"/>
    </source>
</evidence>